<dbReference type="EMBL" id="JACRTI010000008">
    <property type="protein sequence ID" value="MBC8601160.1"/>
    <property type="molecule type" value="Genomic_DNA"/>
</dbReference>
<dbReference type="Proteomes" id="UP000256321">
    <property type="component" value="Unassembled WGS sequence"/>
</dbReference>
<sequence>MYKDSLNIIVVSASSLPLARKIRDGYPGETVIYSKDIANDICQFSSFEELTGELFAASGNLVFIGAMGICVRSIAPYIKSKYTDPAVVCIDSTGKYVVSVLSGHIGGANSLTHVLARMLNAEAVVTTQSDNQGLWALDTFSKQFGWETDIYDRKAGTQECPQKLMNECITRFVNLKPTALLLDVRTKDTDYLEQTCPSHVDIFYHYPDIDMEKYEQLITVSPYFYGDSPIPCLSFFPKVLHMGVGCKKGLDDMDAFTKEVTRHLSSFHINPKAIADVSSIDLKKDEPLLNTFAKEYLKCPFKTYPAEELNKINVPNPSSKVEDVTSSASVSEAAAIRSAEGGPLIIEKHKGQTRDVCDFTFSVALDKHAQRQEEKQGHIEIVGAGPGDPELISIRGRRMLEKADLILYAGSLVPKELTLCAKKGATVRSSADMNLEEQFMLMKEFYDKGLFVVRLHTGDPCIYGAIQEQMAFFDQYGMSYHITPGISSFQAAAAALRSQFTIPEKVQTIILTRGEGRTPMPEKEQLHKLAASQSTMCIFLSAGIVEQVQKELLEHYPPTTPVAACYKLTWKDERIYRGELKDLARIVKDNNLTLTTLLVVGDAIDNREGLSRLYADEFKHLFRK</sequence>
<dbReference type="Proteomes" id="UP000629596">
    <property type="component" value="Unassembled WGS sequence"/>
</dbReference>
<evidence type="ECO:0000256" key="4">
    <source>
        <dbReference type="ARBA" id="ARBA00022679"/>
    </source>
</evidence>
<dbReference type="RefSeq" id="WP_115498642.1">
    <property type="nucleotide sequence ID" value="NZ_JACRTI010000008.1"/>
</dbReference>
<evidence type="ECO:0000313" key="14">
    <source>
        <dbReference type="Proteomes" id="UP000629596"/>
    </source>
</evidence>
<name>A0A3D8HHN1_9BACT</name>
<dbReference type="Pfam" id="PF00590">
    <property type="entry name" value="TP_methylase"/>
    <property type="match status" value="1"/>
</dbReference>
<evidence type="ECO:0000313" key="13">
    <source>
        <dbReference type="Proteomes" id="UP000256321"/>
    </source>
</evidence>
<dbReference type="InterPro" id="IPR003043">
    <property type="entry name" value="Uropor_MeTrfase_CS"/>
</dbReference>
<dbReference type="Gene3D" id="3.40.50.11220">
    <property type="match status" value="1"/>
</dbReference>
<dbReference type="CDD" id="cd11641">
    <property type="entry name" value="Precorrin-4_C11-MT"/>
    <property type="match status" value="1"/>
</dbReference>
<feature type="domain" description="Cobalamin synthesis G N-terminal" evidence="9">
    <location>
        <begin position="50"/>
        <end position="130"/>
    </location>
</feature>
<feature type="domain" description="Cobalamin biosynthesis central region" evidence="10">
    <location>
        <begin position="135"/>
        <end position="237"/>
    </location>
</feature>
<dbReference type="GO" id="GO:0046026">
    <property type="term" value="F:precorrin-4 C11-methyltransferase activity"/>
    <property type="evidence" value="ECO:0007669"/>
    <property type="project" value="UniProtKB-EC"/>
</dbReference>
<dbReference type="NCBIfam" id="TIGR01465">
    <property type="entry name" value="cobM_cbiF"/>
    <property type="match status" value="1"/>
</dbReference>
<keyword evidence="5" id="KW-0949">S-adenosyl-L-methionine</keyword>
<dbReference type="InterPro" id="IPR051810">
    <property type="entry name" value="Precorrin_MeTrfase"/>
</dbReference>
<dbReference type="SUPFAM" id="SSF53790">
    <property type="entry name" value="Tetrapyrrole methylase"/>
    <property type="match status" value="1"/>
</dbReference>
<evidence type="ECO:0000256" key="5">
    <source>
        <dbReference type="ARBA" id="ARBA00022691"/>
    </source>
</evidence>
<evidence type="ECO:0000259" key="9">
    <source>
        <dbReference type="Pfam" id="PF11760"/>
    </source>
</evidence>
<evidence type="ECO:0000313" key="11">
    <source>
        <dbReference type="EMBL" id="MBC8601160.1"/>
    </source>
</evidence>
<dbReference type="AlphaFoldDB" id="A0A3D8HHN1"/>
<feature type="domain" description="CobE/GbiG C-terminal" evidence="8">
    <location>
        <begin position="240"/>
        <end position="357"/>
    </location>
</feature>
<comment type="pathway">
    <text evidence="1">Cofactor biosynthesis; adenosylcobalamin biosynthesis.</text>
</comment>
<evidence type="ECO:0000256" key="6">
    <source>
        <dbReference type="RuleBase" id="RU003960"/>
    </source>
</evidence>
<proteinExistence type="inferred from homology"/>
<dbReference type="SUPFAM" id="SSF159672">
    <property type="entry name" value="CbiG N-terminal domain-like"/>
    <property type="match status" value="1"/>
</dbReference>
<dbReference type="InterPro" id="IPR021745">
    <property type="entry name" value="CbiG_mid"/>
</dbReference>
<evidence type="ECO:0000259" key="8">
    <source>
        <dbReference type="Pfam" id="PF01890"/>
    </source>
</evidence>
<comment type="similarity">
    <text evidence="2 6">Belongs to the precorrin methyltransferase family.</text>
</comment>
<dbReference type="UniPathway" id="UPA00148"/>
<comment type="caution">
    <text evidence="12">The sequence shown here is derived from an EMBL/GenBank/DDBJ whole genome shotgun (WGS) entry which is preliminary data.</text>
</comment>
<dbReference type="InterPro" id="IPR000878">
    <property type="entry name" value="4pyrrol_Mease"/>
</dbReference>
<dbReference type="SUPFAM" id="SSF159664">
    <property type="entry name" value="CobE/GbiG C-terminal domain-like"/>
    <property type="match status" value="1"/>
</dbReference>
<dbReference type="Pfam" id="PF01890">
    <property type="entry name" value="CbiG_C"/>
    <property type="match status" value="1"/>
</dbReference>
<dbReference type="Gene3D" id="3.40.1010.10">
    <property type="entry name" value="Cobalt-precorrin-4 Transmethylase, Domain 1"/>
    <property type="match status" value="1"/>
</dbReference>
<keyword evidence="14" id="KW-1185">Reference proteome</keyword>
<dbReference type="Gene3D" id="3.30.420.180">
    <property type="entry name" value="CobE/GbiG C-terminal domain"/>
    <property type="match status" value="1"/>
</dbReference>
<dbReference type="Gene3D" id="3.30.950.10">
    <property type="entry name" value="Methyltransferase, Cobalt-precorrin-4 Transmethylase, Domain 2"/>
    <property type="match status" value="1"/>
</dbReference>
<reference evidence="11 14" key="2">
    <citation type="submission" date="2020-08" db="EMBL/GenBank/DDBJ databases">
        <title>Genome public.</title>
        <authorList>
            <person name="Liu C."/>
            <person name="Sun Q."/>
        </authorList>
    </citation>
    <scope>NUCLEOTIDE SEQUENCE [LARGE SCALE GENOMIC DNA]</scope>
    <source>
        <strain evidence="11 14">426_9</strain>
    </source>
</reference>
<gene>
    <name evidence="12" type="primary">cobM</name>
    <name evidence="12" type="ORF">DWU89_05535</name>
    <name evidence="11" type="ORF">H8784_05420</name>
</gene>
<evidence type="ECO:0000256" key="3">
    <source>
        <dbReference type="ARBA" id="ARBA00022603"/>
    </source>
</evidence>
<accession>A0A3D8HHN1</accession>
<dbReference type="GO" id="GO:0032259">
    <property type="term" value="P:methylation"/>
    <property type="evidence" value="ECO:0007669"/>
    <property type="project" value="UniProtKB-KW"/>
</dbReference>
<evidence type="ECO:0000256" key="2">
    <source>
        <dbReference type="ARBA" id="ARBA00005879"/>
    </source>
</evidence>
<evidence type="ECO:0000256" key="1">
    <source>
        <dbReference type="ARBA" id="ARBA00004953"/>
    </source>
</evidence>
<dbReference type="InterPro" id="IPR036518">
    <property type="entry name" value="CobE/GbiG_C_sf"/>
</dbReference>
<dbReference type="InterPro" id="IPR021744">
    <property type="entry name" value="CbiG_N"/>
</dbReference>
<dbReference type="Pfam" id="PF11760">
    <property type="entry name" value="CbiG_N"/>
    <property type="match status" value="1"/>
</dbReference>
<organism evidence="12 13">
    <name type="scientific">Parabacteroides acidifaciens</name>
    <dbReference type="NCBI Taxonomy" id="2290935"/>
    <lineage>
        <taxon>Bacteria</taxon>
        <taxon>Pseudomonadati</taxon>
        <taxon>Bacteroidota</taxon>
        <taxon>Bacteroidia</taxon>
        <taxon>Bacteroidales</taxon>
        <taxon>Tannerellaceae</taxon>
        <taxon>Parabacteroides</taxon>
    </lineage>
</organism>
<dbReference type="InterPro" id="IPR035996">
    <property type="entry name" value="4pyrrol_Methylase_sf"/>
</dbReference>
<evidence type="ECO:0000259" key="10">
    <source>
        <dbReference type="Pfam" id="PF11761"/>
    </source>
</evidence>
<protein>
    <submittedName>
        <fullName evidence="12">Precorrin-4 C(11)-methyltransferase</fullName>
        <ecNumber evidence="12">2.1.1.133</ecNumber>
    </submittedName>
</protein>
<keyword evidence="4 6" id="KW-0808">Transferase</keyword>
<dbReference type="Pfam" id="PF11761">
    <property type="entry name" value="CbiG_mid"/>
    <property type="match status" value="1"/>
</dbReference>
<reference evidence="12 13" key="1">
    <citation type="submission" date="2018-07" db="EMBL/GenBank/DDBJ databases">
        <title>Parabacteroides acidifaciens nov. sp., isolated from human feces.</title>
        <authorList>
            <person name="Wang Y.J."/>
        </authorList>
    </citation>
    <scope>NUCLEOTIDE SEQUENCE [LARGE SCALE GENOMIC DNA]</scope>
    <source>
        <strain evidence="12 13">426-9</strain>
    </source>
</reference>
<dbReference type="InterPro" id="IPR006362">
    <property type="entry name" value="Cbl_synth_CobM/CibF"/>
</dbReference>
<evidence type="ECO:0000313" key="12">
    <source>
        <dbReference type="EMBL" id="RDU50220.1"/>
    </source>
</evidence>
<feature type="domain" description="Tetrapyrrole methylase" evidence="7">
    <location>
        <begin position="381"/>
        <end position="584"/>
    </location>
</feature>
<dbReference type="EMBL" id="QREV01000008">
    <property type="protein sequence ID" value="RDU50220.1"/>
    <property type="molecule type" value="Genomic_DNA"/>
</dbReference>
<dbReference type="InterPro" id="IPR038029">
    <property type="entry name" value="GbiG_N_sf"/>
</dbReference>
<dbReference type="PANTHER" id="PTHR47036">
    <property type="entry name" value="COBALT-FACTOR III C(17)-METHYLTRANSFERASE-RELATED"/>
    <property type="match status" value="1"/>
</dbReference>
<dbReference type="PANTHER" id="PTHR47036:SF1">
    <property type="entry name" value="COBALT-FACTOR III C(17)-METHYLTRANSFERASE-RELATED"/>
    <property type="match status" value="1"/>
</dbReference>
<dbReference type="GO" id="GO:0009236">
    <property type="term" value="P:cobalamin biosynthetic process"/>
    <property type="evidence" value="ECO:0007669"/>
    <property type="project" value="UniProtKB-UniPathway"/>
</dbReference>
<keyword evidence="3 6" id="KW-0489">Methyltransferase</keyword>
<evidence type="ECO:0000259" key="7">
    <source>
        <dbReference type="Pfam" id="PF00590"/>
    </source>
</evidence>
<dbReference type="InterPro" id="IPR014776">
    <property type="entry name" value="4pyrrole_Mease_sub2"/>
</dbReference>
<dbReference type="PROSITE" id="PS00840">
    <property type="entry name" value="SUMT_2"/>
    <property type="match status" value="1"/>
</dbReference>
<dbReference type="EC" id="2.1.1.133" evidence="12"/>
<dbReference type="InterPro" id="IPR002750">
    <property type="entry name" value="CobE/GbiG_C"/>
</dbReference>
<dbReference type="InterPro" id="IPR014777">
    <property type="entry name" value="4pyrrole_Mease_sub1"/>
</dbReference>